<dbReference type="InterPro" id="IPR011429">
    <property type="entry name" value="Cyt_c_Planctomycete-type"/>
</dbReference>
<feature type="domain" description="DUF1549" evidence="4">
    <location>
        <begin position="164"/>
        <end position="377"/>
    </location>
</feature>
<dbReference type="InterPro" id="IPR022655">
    <property type="entry name" value="DUF1553"/>
</dbReference>
<feature type="signal peptide" evidence="3">
    <location>
        <begin position="1"/>
        <end position="25"/>
    </location>
</feature>
<evidence type="ECO:0000259" key="6">
    <source>
        <dbReference type="Pfam" id="PF07635"/>
    </source>
</evidence>
<dbReference type="Pfam" id="PF07583">
    <property type="entry name" value="PSCyt2"/>
    <property type="match status" value="1"/>
</dbReference>
<evidence type="ECO:0000259" key="5">
    <source>
        <dbReference type="Pfam" id="PF07587"/>
    </source>
</evidence>
<dbReference type="Proteomes" id="UP000318017">
    <property type="component" value="Chromosome"/>
</dbReference>
<feature type="chain" id="PRO_5021875777" evidence="3">
    <location>
        <begin position="26"/>
        <end position="1016"/>
    </location>
</feature>
<feature type="domain" description="Cytochrome C Planctomycete-type" evidence="6">
    <location>
        <begin position="50"/>
        <end position="103"/>
    </location>
</feature>
<reference evidence="7 8" key="1">
    <citation type="submission" date="2019-02" db="EMBL/GenBank/DDBJ databases">
        <title>Deep-cultivation of Planctomycetes and their phenomic and genomic characterization uncovers novel biology.</title>
        <authorList>
            <person name="Wiegand S."/>
            <person name="Jogler M."/>
            <person name="Boedeker C."/>
            <person name="Pinto D."/>
            <person name="Vollmers J."/>
            <person name="Rivas-Marin E."/>
            <person name="Kohn T."/>
            <person name="Peeters S.H."/>
            <person name="Heuer A."/>
            <person name="Rast P."/>
            <person name="Oberbeckmann S."/>
            <person name="Bunk B."/>
            <person name="Jeske O."/>
            <person name="Meyerdierks A."/>
            <person name="Storesund J.E."/>
            <person name="Kallscheuer N."/>
            <person name="Luecker S."/>
            <person name="Lage O.M."/>
            <person name="Pohl T."/>
            <person name="Merkel B.J."/>
            <person name="Hornburger P."/>
            <person name="Mueller R.-W."/>
            <person name="Bruemmer F."/>
            <person name="Labrenz M."/>
            <person name="Spormann A.M."/>
            <person name="Op den Camp H."/>
            <person name="Overmann J."/>
            <person name="Amann R."/>
            <person name="Jetten M.S.M."/>
            <person name="Mascher T."/>
            <person name="Medema M.H."/>
            <person name="Devos D.P."/>
            <person name="Kaster A.-K."/>
            <person name="Ovreas L."/>
            <person name="Rohde M."/>
            <person name="Galperin M.Y."/>
            <person name="Jogler C."/>
        </authorList>
    </citation>
    <scope>NUCLEOTIDE SEQUENCE [LARGE SCALE GENOMIC DNA]</scope>
    <source>
        <strain evidence="7 8">Q31a</strain>
    </source>
</reference>
<dbReference type="Pfam" id="PF07635">
    <property type="entry name" value="PSCyt1"/>
    <property type="match status" value="1"/>
</dbReference>
<dbReference type="Pfam" id="PF07587">
    <property type="entry name" value="PSD1"/>
    <property type="match status" value="1"/>
</dbReference>
<evidence type="ECO:0000259" key="4">
    <source>
        <dbReference type="Pfam" id="PF07583"/>
    </source>
</evidence>
<feature type="region of interest" description="Disordered" evidence="2">
    <location>
        <begin position="940"/>
        <end position="965"/>
    </location>
</feature>
<dbReference type="RefSeq" id="WP_231691081.1">
    <property type="nucleotide sequence ID" value="NZ_CP036298.1"/>
</dbReference>
<feature type="domain" description="DUF1553" evidence="5">
    <location>
        <begin position="719"/>
        <end position="993"/>
    </location>
</feature>
<dbReference type="KEGG" id="ahel:Q31a_12820"/>
<feature type="coiled-coil region" evidence="1">
    <location>
        <begin position="389"/>
        <end position="420"/>
    </location>
</feature>
<gene>
    <name evidence="7" type="ORF">Q31a_12820</name>
</gene>
<name>A0A518G377_9BACT</name>
<evidence type="ECO:0000256" key="1">
    <source>
        <dbReference type="SAM" id="Coils"/>
    </source>
</evidence>
<feature type="compositionally biased region" description="Polar residues" evidence="2">
    <location>
        <begin position="946"/>
        <end position="958"/>
    </location>
</feature>
<dbReference type="AlphaFoldDB" id="A0A518G377"/>
<accession>A0A518G377</accession>
<sequence length="1016" mass="114567" precursor="true">MSTSAYTTFLSVALCFLTISCACSSEGTTSKVSQEEFFRERVAPILQRRCLSCHNHAERKGDFSLQSFATLLESSFLEPGDAAASHLMEVIAPSAGAPEMPKDSDPLTEQQITDIRTWIDAGAVWPSEFELEPLTIEDYDWWSYQPVVAPAVPRTSAPWGRTVVDQFILKSLKQQGLAPSPEADRRTLIRRLTFDLVGLPPSPAEVEEFVNDPDPLAYEALVDRLLESERYGERWARHWLDVVKYADTCGYDKDKLRPNAWPYRDYVIRSFNEDKPYGRFVQEQIAGDALFPGTADGILGLGFIAAGPWDFIGHVEVPESKIDGQVARNLDRDDMVSNVFNTFCSVTIQCARCHNHKFDPITQEDYYGLQAMFAAVDRADRPYDLDPSVERQRQELVAQQRQLKQSLQQLEQEMASAGGQPLLDLKHEIEQSHKSLNLEKQPAFGYHSQLVQQPSTEKWIELQCETVQEIGTVVLHPCHDDYASIGAGFGFPIRFKLEAAREDGEWQLLFDHTQEDFSNPGLTELKVAVGHCQTDRIRLTATKLAERKGDFFLAMAEIELLNSSGRSVSVGAVQALDSIEAAPRWAADNVLDGVWPMYSDPRGAQRLSQAMQERDALLRAIETPERIAQRTAWLADLQRVDRKLSALPAGKMVYAAATHFSPQGNFKPTNGKPRQVHVLHRGNVQQPLQVATPRVLKLNSGEDTPSNLELDSVEEEAQRRVALAQWLTRPDHPLVWRSIVNRVWQYHFGEGLVATPNDFGRMGARPTHPKLLDWLAADFRDHGQSFKRLHRLLVTSSVYRQSSQGDVTQEAIDGGNQYWWRMNRRRLAAEEVRDSILSVSGALNLEMGGPGFYLFELEKPEHSPHFEYHKFDPATSASHRRSIYRFVVRSQPDPWMTTLDCADSSQSTPRRTETLTSLQALSLLNNPFNLHMAEQFAERVGGRTAGDSSASTQPSDSQFAEPAEQLQGQVEQAFRLVTQRQPSESELSEMTHYAAEHGLANLCRMLFNLHEFVFLD</sequence>
<keyword evidence="3" id="KW-0732">Signal</keyword>
<dbReference type="InterPro" id="IPR011444">
    <property type="entry name" value="DUF1549"/>
</dbReference>
<evidence type="ECO:0000313" key="8">
    <source>
        <dbReference type="Proteomes" id="UP000318017"/>
    </source>
</evidence>
<protein>
    <submittedName>
        <fullName evidence="7">Planctomycete cytochrome C</fullName>
    </submittedName>
</protein>
<evidence type="ECO:0000313" key="7">
    <source>
        <dbReference type="EMBL" id="QDV22989.1"/>
    </source>
</evidence>
<evidence type="ECO:0000256" key="3">
    <source>
        <dbReference type="SAM" id="SignalP"/>
    </source>
</evidence>
<proteinExistence type="predicted"/>
<organism evidence="7 8">
    <name type="scientific">Aureliella helgolandensis</name>
    <dbReference type="NCBI Taxonomy" id="2527968"/>
    <lineage>
        <taxon>Bacteria</taxon>
        <taxon>Pseudomonadati</taxon>
        <taxon>Planctomycetota</taxon>
        <taxon>Planctomycetia</taxon>
        <taxon>Pirellulales</taxon>
        <taxon>Pirellulaceae</taxon>
        <taxon>Aureliella</taxon>
    </lineage>
</organism>
<dbReference type="EMBL" id="CP036298">
    <property type="protein sequence ID" value="QDV22989.1"/>
    <property type="molecule type" value="Genomic_DNA"/>
</dbReference>
<keyword evidence="8" id="KW-1185">Reference proteome</keyword>
<dbReference type="PANTHER" id="PTHR35889:SF3">
    <property type="entry name" value="F-BOX DOMAIN-CONTAINING PROTEIN"/>
    <property type="match status" value="1"/>
</dbReference>
<evidence type="ECO:0000256" key="2">
    <source>
        <dbReference type="SAM" id="MobiDB-lite"/>
    </source>
</evidence>
<keyword evidence="1" id="KW-0175">Coiled coil</keyword>
<dbReference type="PANTHER" id="PTHR35889">
    <property type="entry name" value="CYCLOINULO-OLIGOSACCHARIDE FRUCTANOTRANSFERASE-RELATED"/>
    <property type="match status" value="1"/>
</dbReference>